<evidence type="ECO:0000256" key="1">
    <source>
        <dbReference type="ARBA" id="ARBA00010716"/>
    </source>
</evidence>
<dbReference type="PANTHER" id="PTHR11113">
    <property type="entry name" value="N-ACETYLGLUCOSAMINE-6-PHOSPHATE DEACETYLASE"/>
    <property type="match status" value="1"/>
</dbReference>
<sequence>MEIRNVLVYGRDFLFHPGSVRVEGGTIRSVTLAERQGGSGINESKPAHEIKKDRNHANYEIIDGEGAYLIPGLIDLHFHGAVGADVCDASEEALAAIAEYELSVGVTSLCPATMTLPVSDLNHILANIAAYAKKQKKESDPFSRRGESAENPTCAEERHRPQASYVGVNMEGPFISRAKKGAQDGSKIIPFSMEVLEGFLSASEGLVRFVGIAPEENRDQLDFIREVKNRVAVSLAHTNADYDTAKRAFDLGASHAVHLYNAMPAYSHRAPGVVGAVCDSPWVGAELISDGVHIHPSVVRATFRMMGEERMILISDSMRATGMPDGTYTLGGLEVVKEGKYARLASDGALAGSVSNLADCMRTAVGEMGLPLETAVRAATFNPAREMGLADQIGSIGPGMRADLLLMDRDLRLKAVYKDGVRC</sequence>
<dbReference type="EMBL" id="ACIP02000001">
    <property type="protein sequence ID" value="EEP29401.1"/>
    <property type="molecule type" value="Genomic_DNA"/>
</dbReference>
<dbReference type="Pfam" id="PF01979">
    <property type="entry name" value="Amidohydro_1"/>
    <property type="match status" value="1"/>
</dbReference>
<protein>
    <submittedName>
        <fullName evidence="11">N-acetylglucosamine-6-phosphate deacetylase</fullName>
        <ecNumber evidence="11">3.5.1.25</ecNumber>
    </submittedName>
</protein>
<evidence type="ECO:0000256" key="7">
    <source>
        <dbReference type="PIRSR" id="PIRSR038994-2"/>
    </source>
</evidence>
<feature type="binding site" evidence="7">
    <location>
        <position position="269"/>
    </location>
    <ligand>
        <name>substrate</name>
    </ligand>
</feature>
<evidence type="ECO:0000256" key="2">
    <source>
        <dbReference type="ARBA" id="ARBA00022723"/>
    </source>
</evidence>
<dbReference type="GO" id="GO:0006046">
    <property type="term" value="P:N-acetylglucosamine catabolic process"/>
    <property type="evidence" value="ECO:0007669"/>
    <property type="project" value="TreeGrafter"/>
</dbReference>
<evidence type="ECO:0000259" key="10">
    <source>
        <dbReference type="Pfam" id="PF01979"/>
    </source>
</evidence>
<dbReference type="SUPFAM" id="SSF51556">
    <property type="entry name" value="Metallo-dependent hydrolases"/>
    <property type="match status" value="1"/>
</dbReference>
<dbReference type="PANTHER" id="PTHR11113:SF14">
    <property type="entry name" value="N-ACETYLGLUCOSAMINE-6-PHOSPHATE DEACETYLASE"/>
    <property type="match status" value="1"/>
</dbReference>
<dbReference type="AlphaFoldDB" id="C4G9V4"/>
<evidence type="ECO:0000313" key="12">
    <source>
        <dbReference type="Proteomes" id="UP000003494"/>
    </source>
</evidence>
<feature type="binding site" evidence="7">
    <location>
        <begin position="350"/>
        <end position="352"/>
    </location>
    <ligand>
        <name>substrate</name>
    </ligand>
</feature>
<feature type="binding site" evidence="8">
    <location>
        <position position="171"/>
    </location>
    <ligand>
        <name>Zn(2+)</name>
        <dbReference type="ChEBI" id="CHEBI:29105"/>
    </ligand>
</feature>
<comment type="caution">
    <text evidence="11">The sequence shown here is derived from an EMBL/GenBank/DDBJ whole genome shotgun (WGS) entry which is preliminary data.</text>
</comment>
<dbReference type="GO" id="GO:0046872">
    <property type="term" value="F:metal ion binding"/>
    <property type="evidence" value="ECO:0007669"/>
    <property type="project" value="UniProtKB-KW"/>
</dbReference>
<dbReference type="Gene3D" id="3.20.20.140">
    <property type="entry name" value="Metal-dependent hydrolases"/>
    <property type="match status" value="1"/>
</dbReference>
<feature type="binding site" evidence="7">
    <location>
        <begin position="261"/>
        <end position="262"/>
    </location>
    <ligand>
        <name>substrate</name>
    </ligand>
</feature>
<evidence type="ECO:0000256" key="3">
    <source>
        <dbReference type="ARBA" id="ARBA00022801"/>
    </source>
</evidence>
<dbReference type="CDD" id="cd00854">
    <property type="entry name" value="NagA"/>
    <property type="match status" value="1"/>
</dbReference>
<dbReference type="eggNOG" id="COG1820">
    <property type="taxonomic scope" value="Bacteria"/>
</dbReference>
<name>C4G9V4_9FIRM</name>
<dbReference type="PIRSF" id="PIRSF038994">
    <property type="entry name" value="NagA"/>
    <property type="match status" value="1"/>
</dbReference>
<keyword evidence="3 5" id="KW-0378">Hydrolase</keyword>
<dbReference type="RefSeq" id="WP_006905789.1">
    <property type="nucleotide sequence ID" value="NZ_GG665866.1"/>
</dbReference>
<feature type="domain" description="Amidohydrolase-related" evidence="10">
    <location>
        <begin position="68"/>
        <end position="420"/>
    </location>
</feature>
<keyword evidence="4 5" id="KW-0119">Carbohydrate metabolism</keyword>
<dbReference type="NCBIfam" id="TIGR00221">
    <property type="entry name" value="nagA"/>
    <property type="match status" value="1"/>
</dbReference>
<feature type="binding site" evidence="8">
    <location>
        <position position="258"/>
    </location>
    <ligand>
        <name>Zn(2+)</name>
        <dbReference type="ChEBI" id="CHEBI:29105"/>
    </ligand>
</feature>
<evidence type="ECO:0000256" key="4">
    <source>
        <dbReference type="ARBA" id="ARBA00023277"/>
    </source>
</evidence>
<gene>
    <name evidence="11" type="primary">nagA</name>
    <name evidence="11" type="ORF">GCWU000342_00759</name>
</gene>
<reference evidence="11" key="1">
    <citation type="submission" date="2009-04" db="EMBL/GenBank/DDBJ databases">
        <authorList>
            <person name="Weinstock G."/>
            <person name="Sodergren E."/>
            <person name="Clifton S."/>
            <person name="Fulton L."/>
            <person name="Fulton B."/>
            <person name="Courtney L."/>
            <person name="Fronick C."/>
            <person name="Harrison M."/>
            <person name="Strong C."/>
            <person name="Farmer C."/>
            <person name="Delahaunty K."/>
            <person name="Markovic C."/>
            <person name="Hall O."/>
            <person name="Minx P."/>
            <person name="Tomlinson C."/>
            <person name="Mitreva M."/>
            <person name="Nelson J."/>
            <person name="Hou S."/>
            <person name="Wollam A."/>
            <person name="Pepin K.H."/>
            <person name="Johnson M."/>
            <person name="Bhonagiri V."/>
            <person name="Nash W.E."/>
            <person name="Warren W."/>
            <person name="Chinwalla A."/>
            <person name="Mardis E.R."/>
            <person name="Wilson R.K."/>
        </authorList>
    </citation>
    <scope>NUCLEOTIDE SEQUENCE [LARGE SCALE GENOMIC DNA]</scope>
    <source>
        <strain evidence="11">DSM 14600</strain>
    </source>
</reference>
<evidence type="ECO:0000256" key="5">
    <source>
        <dbReference type="PIRNR" id="PIRNR038994"/>
    </source>
</evidence>
<dbReference type="SUPFAM" id="SSF51338">
    <property type="entry name" value="Composite domain of metallo-dependent hydrolases"/>
    <property type="match status" value="1"/>
</dbReference>
<dbReference type="InterPro" id="IPR006680">
    <property type="entry name" value="Amidohydro-rel"/>
</dbReference>
<accession>C4G9V4</accession>
<evidence type="ECO:0000256" key="6">
    <source>
        <dbReference type="PIRSR" id="PIRSR038994-1"/>
    </source>
</evidence>
<dbReference type="GO" id="GO:0008448">
    <property type="term" value="F:N-acetylglucosamine-6-phosphate deacetylase activity"/>
    <property type="evidence" value="ECO:0007669"/>
    <property type="project" value="UniProtKB-EC"/>
</dbReference>
<dbReference type="EC" id="3.5.1.25" evidence="11"/>
<evidence type="ECO:0000256" key="9">
    <source>
        <dbReference type="SAM" id="MobiDB-lite"/>
    </source>
</evidence>
<proteinExistence type="inferred from homology"/>
<feature type="region of interest" description="Disordered" evidence="9">
    <location>
        <begin position="137"/>
        <end position="161"/>
    </location>
</feature>
<feature type="compositionally biased region" description="Basic and acidic residues" evidence="9">
    <location>
        <begin position="137"/>
        <end position="148"/>
    </location>
</feature>
<dbReference type="STRING" id="626523.GCWU000342_00759"/>
<evidence type="ECO:0000256" key="8">
    <source>
        <dbReference type="PIRSR" id="PIRSR038994-3"/>
    </source>
</evidence>
<feature type="binding site" evidence="7">
    <location>
        <position position="293"/>
    </location>
    <ligand>
        <name>substrate</name>
    </ligand>
</feature>
<dbReference type="Gene3D" id="2.30.40.10">
    <property type="entry name" value="Urease, subunit C, domain 1"/>
    <property type="match status" value="1"/>
</dbReference>
<comment type="similarity">
    <text evidence="1 5">Belongs to the metallo-dependent hydrolases superfamily. NagA family.</text>
</comment>
<feature type="active site" description="Proton donor/acceptor" evidence="6">
    <location>
        <position position="316"/>
    </location>
</feature>
<feature type="binding site" evidence="7">
    <location>
        <position position="182"/>
    </location>
    <ligand>
        <name>substrate</name>
    </ligand>
</feature>
<feature type="binding site" evidence="8">
    <location>
        <position position="237"/>
    </location>
    <ligand>
        <name>Zn(2+)</name>
        <dbReference type="ChEBI" id="CHEBI:29105"/>
    </ligand>
</feature>
<dbReference type="Proteomes" id="UP000003494">
    <property type="component" value="Unassembled WGS sequence"/>
</dbReference>
<organism evidence="11 12">
    <name type="scientific">Shuttleworthella satelles DSM 14600</name>
    <dbReference type="NCBI Taxonomy" id="626523"/>
    <lineage>
        <taxon>Bacteria</taxon>
        <taxon>Bacillati</taxon>
        <taxon>Bacillota</taxon>
        <taxon>Clostridia</taxon>
        <taxon>Lachnospirales</taxon>
        <taxon>Lachnospiraceae</taxon>
        <taxon>Shuttleworthella</taxon>
    </lineage>
</organism>
<evidence type="ECO:0000313" key="11">
    <source>
        <dbReference type="EMBL" id="EEP29401.1"/>
    </source>
</evidence>
<keyword evidence="12" id="KW-1185">Reference proteome</keyword>
<dbReference type="InterPro" id="IPR032466">
    <property type="entry name" value="Metal_Hydrolase"/>
</dbReference>
<keyword evidence="2 8" id="KW-0479">Metal-binding</keyword>
<comment type="cofactor">
    <cofactor evidence="8">
        <name>a divalent metal cation</name>
        <dbReference type="ChEBI" id="CHEBI:60240"/>
    </cofactor>
    <text evidence="8">Binds 1 divalent metal cation per subunit.</text>
</comment>
<dbReference type="HOGENOM" id="CLU_032482_2_1_9"/>
<dbReference type="InterPro" id="IPR003764">
    <property type="entry name" value="GlcNAc_6-P_deAcase"/>
</dbReference>
<dbReference type="InterPro" id="IPR011059">
    <property type="entry name" value="Metal-dep_hydrolase_composite"/>
</dbReference>